<proteinExistence type="predicted"/>
<evidence type="ECO:0000313" key="2">
    <source>
        <dbReference type="Proteomes" id="UP000821845"/>
    </source>
</evidence>
<comment type="caution">
    <text evidence="1">The sequence shown here is derived from an EMBL/GenBank/DDBJ whole genome shotgun (WGS) entry which is preliminary data.</text>
</comment>
<dbReference type="Proteomes" id="UP000821845">
    <property type="component" value="Chromosome 1"/>
</dbReference>
<gene>
    <name evidence="1" type="ORF">HPB50_027272</name>
</gene>
<protein>
    <submittedName>
        <fullName evidence="1">Uncharacterized protein</fullName>
    </submittedName>
</protein>
<organism evidence="1 2">
    <name type="scientific">Hyalomma asiaticum</name>
    <name type="common">Tick</name>
    <dbReference type="NCBI Taxonomy" id="266040"/>
    <lineage>
        <taxon>Eukaryota</taxon>
        <taxon>Metazoa</taxon>
        <taxon>Ecdysozoa</taxon>
        <taxon>Arthropoda</taxon>
        <taxon>Chelicerata</taxon>
        <taxon>Arachnida</taxon>
        <taxon>Acari</taxon>
        <taxon>Parasitiformes</taxon>
        <taxon>Ixodida</taxon>
        <taxon>Ixodoidea</taxon>
        <taxon>Ixodidae</taxon>
        <taxon>Hyalomminae</taxon>
        <taxon>Hyalomma</taxon>
    </lineage>
</organism>
<reference evidence="1" key="1">
    <citation type="submission" date="2020-05" db="EMBL/GenBank/DDBJ databases">
        <title>Large-scale comparative analyses of tick genomes elucidate their genetic diversity and vector capacities.</title>
        <authorList>
            <person name="Jia N."/>
            <person name="Wang J."/>
            <person name="Shi W."/>
            <person name="Du L."/>
            <person name="Sun Y."/>
            <person name="Zhan W."/>
            <person name="Jiang J."/>
            <person name="Wang Q."/>
            <person name="Zhang B."/>
            <person name="Ji P."/>
            <person name="Sakyi L.B."/>
            <person name="Cui X."/>
            <person name="Yuan T."/>
            <person name="Jiang B."/>
            <person name="Yang W."/>
            <person name="Lam T.T.-Y."/>
            <person name="Chang Q."/>
            <person name="Ding S."/>
            <person name="Wang X."/>
            <person name="Zhu J."/>
            <person name="Ruan X."/>
            <person name="Zhao L."/>
            <person name="Wei J."/>
            <person name="Que T."/>
            <person name="Du C."/>
            <person name="Cheng J."/>
            <person name="Dai P."/>
            <person name="Han X."/>
            <person name="Huang E."/>
            <person name="Gao Y."/>
            <person name="Liu J."/>
            <person name="Shao H."/>
            <person name="Ye R."/>
            <person name="Li L."/>
            <person name="Wei W."/>
            <person name="Wang X."/>
            <person name="Wang C."/>
            <person name="Yang T."/>
            <person name="Huo Q."/>
            <person name="Li W."/>
            <person name="Guo W."/>
            <person name="Chen H."/>
            <person name="Zhou L."/>
            <person name="Ni X."/>
            <person name="Tian J."/>
            <person name="Zhou Y."/>
            <person name="Sheng Y."/>
            <person name="Liu T."/>
            <person name="Pan Y."/>
            <person name="Xia L."/>
            <person name="Li J."/>
            <person name="Zhao F."/>
            <person name="Cao W."/>
        </authorList>
    </citation>
    <scope>NUCLEOTIDE SEQUENCE</scope>
    <source>
        <strain evidence="1">Hyas-2018</strain>
    </source>
</reference>
<accession>A0ACB7TS18</accession>
<name>A0ACB7TS18_HYAAI</name>
<evidence type="ECO:0000313" key="1">
    <source>
        <dbReference type="EMBL" id="KAH6948974.1"/>
    </source>
</evidence>
<sequence length="419" mass="46964">MFGLDLLEPRQPYRTRSPGEIAAALQQALQTAQVVTSANRSSDPAVLRYEQATAPTENEFLRRILPLPQVDHGARCYRLEGQTANKMDEFRRSRMGRELERRTHAPDESLMKFVRAMKEMYEYADPTAPNAERIERLSVQMAHRASCGSATGGSGNRCSPCVPAPASSIRMFGALLGVAWICGRTYRGFHHTQFFWENPQRSKAITVRGTQWASAERYRSEEIRAAERTLSRPIPITDKTRTPACRKQLRRLVITTFRRTRTGSNTTERERDGVFSLLGSLDELCEKSPFSCENSPHGRRTNGPNTTPQQQPSGHKAKGPHHTDGEPDRQVSQEDNWREGLSAAVVSDHGTARSKVRRGQWWSGASSPKLAGRGPFSDQSKSTAKDITRRTHSFQLPARIHGAAQHIDTKEVPRIGIPE</sequence>
<keyword evidence="2" id="KW-1185">Reference proteome</keyword>
<dbReference type="EMBL" id="CM023481">
    <property type="protein sequence ID" value="KAH6948974.1"/>
    <property type="molecule type" value="Genomic_DNA"/>
</dbReference>